<sequence>MFSKCFAGILIAASVAVDAFSTAHSRIDRRTVLSAVGNDSDVDRDESPLPNAIRNFVAASTVSLALLMPSSNALAQDTFHTLPVNANAFYSSSVTLSEVIRTMDFSLPASYDSIADPVASGTEELTISTVKSSSPKKKVEKSSTPKKSTSANRGIAMPKLEFGGGGTGAGGAQIDSDAFKPKSAEEKAAILAQRRAEREEAAASAKVEAAARDRQAAAERDASIKAARLERIAKREEEEAKKAAEESAKREEVFKNAKVVDTSMPQY</sequence>
<feature type="coiled-coil region" evidence="1">
    <location>
        <begin position="219"/>
        <end position="253"/>
    </location>
</feature>
<protein>
    <submittedName>
        <fullName evidence="4">Uncharacterized protein</fullName>
    </submittedName>
</protein>
<evidence type="ECO:0000256" key="3">
    <source>
        <dbReference type="SAM" id="SignalP"/>
    </source>
</evidence>
<feature type="chain" id="PRO_5044855178" evidence="3">
    <location>
        <begin position="20"/>
        <end position="267"/>
    </location>
</feature>
<comment type="caution">
    <text evidence="4">The sequence shown here is derived from an EMBL/GenBank/DDBJ whole genome shotgun (WGS) entry which is preliminary data.</text>
</comment>
<evidence type="ECO:0000256" key="1">
    <source>
        <dbReference type="SAM" id="Coils"/>
    </source>
</evidence>
<feature type="region of interest" description="Disordered" evidence="2">
    <location>
        <begin position="126"/>
        <end position="168"/>
    </location>
</feature>
<dbReference type="AlphaFoldDB" id="A0ABD3NSS8"/>
<dbReference type="EMBL" id="JABMIG020000418">
    <property type="protein sequence ID" value="KAL3778819.1"/>
    <property type="molecule type" value="Genomic_DNA"/>
</dbReference>
<evidence type="ECO:0000313" key="5">
    <source>
        <dbReference type="Proteomes" id="UP001516023"/>
    </source>
</evidence>
<organism evidence="4 5">
    <name type="scientific">Cyclotella cryptica</name>
    <dbReference type="NCBI Taxonomy" id="29204"/>
    <lineage>
        <taxon>Eukaryota</taxon>
        <taxon>Sar</taxon>
        <taxon>Stramenopiles</taxon>
        <taxon>Ochrophyta</taxon>
        <taxon>Bacillariophyta</taxon>
        <taxon>Coscinodiscophyceae</taxon>
        <taxon>Thalassiosirophycidae</taxon>
        <taxon>Stephanodiscales</taxon>
        <taxon>Stephanodiscaceae</taxon>
        <taxon>Cyclotella</taxon>
    </lineage>
</organism>
<feature type="signal peptide" evidence="3">
    <location>
        <begin position="1"/>
        <end position="19"/>
    </location>
</feature>
<evidence type="ECO:0000313" key="4">
    <source>
        <dbReference type="EMBL" id="KAL3778819.1"/>
    </source>
</evidence>
<dbReference type="Proteomes" id="UP001516023">
    <property type="component" value="Unassembled WGS sequence"/>
</dbReference>
<name>A0ABD3NSS8_9STRA</name>
<accession>A0ABD3NSS8</accession>
<evidence type="ECO:0000256" key="2">
    <source>
        <dbReference type="SAM" id="MobiDB-lite"/>
    </source>
</evidence>
<proteinExistence type="predicted"/>
<gene>
    <name evidence="4" type="ORF">HJC23_009852</name>
</gene>
<reference evidence="4 5" key="1">
    <citation type="journal article" date="2020" name="G3 (Bethesda)">
        <title>Improved Reference Genome for Cyclotella cryptica CCMP332, a Model for Cell Wall Morphogenesis, Salinity Adaptation, and Lipid Production in Diatoms (Bacillariophyta).</title>
        <authorList>
            <person name="Roberts W.R."/>
            <person name="Downey K.M."/>
            <person name="Ruck E.C."/>
            <person name="Traller J.C."/>
            <person name="Alverson A.J."/>
        </authorList>
    </citation>
    <scope>NUCLEOTIDE SEQUENCE [LARGE SCALE GENOMIC DNA]</scope>
    <source>
        <strain evidence="4 5">CCMP332</strain>
    </source>
</reference>
<keyword evidence="3" id="KW-0732">Signal</keyword>
<keyword evidence="1" id="KW-0175">Coiled coil</keyword>
<keyword evidence="5" id="KW-1185">Reference proteome</keyword>